<feature type="transmembrane region" description="Helical" evidence="1">
    <location>
        <begin position="400"/>
        <end position="426"/>
    </location>
</feature>
<keyword evidence="1" id="KW-0472">Membrane</keyword>
<keyword evidence="1" id="KW-1133">Transmembrane helix</keyword>
<keyword evidence="1" id="KW-0812">Transmembrane</keyword>
<feature type="transmembrane region" description="Helical" evidence="1">
    <location>
        <begin position="88"/>
        <end position="108"/>
    </location>
</feature>
<evidence type="ECO:0000313" key="3">
    <source>
        <dbReference type="WBParaSite" id="PSAMB.scaffold1065size36429.g10713.t1"/>
    </source>
</evidence>
<name>A0A914UJP5_9BILA</name>
<keyword evidence="2" id="KW-1185">Reference proteome</keyword>
<protein>
    <submittedName>
        <fullName evidence="3">Uncharacterized protein</fullName>
    </submittedName>
</protein>
<feature type="transmembrane region" description="Helical" evidence="1">
    <location>
        <begin position="331"/>
        <end position="354"/>
    </location>
</feature>
<accession>A0A914UJP5</accession>
<feature type="transmembrane region" description="Helical" evidence="1">
    <location>
        <begin position="159"/>
        <end position="180"/>
    </location>
</feature>
<sequence>MPASSSACHQCPNRCSRCSLTISTEPQRDCLYRYELESVQFPRFTFILCIGQALFGSLITIIAVICLVQGLTSIRTEDVPMNCIDCSGIWMGICHVSWALVGICAFQARIEGRKAYQTRSYLICGFISISYDVVLVIISFVWAAIFFGKAENGMAAIDLVIALLAIGHGCMTCFACYGILQKAPKRQFCSCRNRLPSYQQFQRQSEDYLTMETFHTAHPTSPGPTAATTHSLHRHSLSFPSSLLLPPQSTMASNPATTIHCDNCSAHHHAYRRPKDCIDQVYDFTFYDPPGRLFKLALIETVLGMVILGLGAGCSIHGIVSARNDGIIDCIDFSGCWMGLCHCVFGFISTCLLMSRPRNKHGAVKFVIVAGLMSVIFDCVLALIMIVWTTLFFIKGRYDLFAINIALLVAALLHGVLTVLTLVTICRTGPKRNVTRTASVSPLPPPSYQQSIARIFTVEPPPTYEMAVAQKNAQHQ</sequence>
<proteinExistence type="predicted"/>
<dbReference type="Proteomes" id="UP000887566">
    <property type="component" value="Unplaced"/>
</dbReference>
<reference evidence="3" key="1">
    <citation type="submission" date="2022-11" db="UniProtKB">
        <authorList>
            <consortium name="WormBaseParasite"/>
        </authorList>
    </citation>
    <scope>IDENTIFICATION</scope>
</reference>
<feature type="transmembrane region" description="Helical" evidence="1">
    <location>
        <begin position="296"/>
        <end position="319"/>
    </location>
</feature>
<feature type="transmembrane region" description="Helical" evidence="1">
    <location>
        <begin position="366"/>
        <end position="394"/>
    </location>
</feature>
<organism evidence="2 3">
    <name type="scientific">Plectus sambesii</name>
    <dbReference type="NCBI Taxonomy" id="2011161"/>
    <lineage>
        <taxon>Eukaryota</taxon>
        <taxon>Metazoa</taxon>
        <taxon>Ecdysozoa</taxon>
        <taxon>Nematoda</taxon>
        <taxon>Chromadorea</taxon>
        <taxon>Plectida</taxon>
        <taxon>Plectina</taxon>
        <taxon>Plectoidea</taxon>
        <taxon>Plectidae</taxon>
        <taxon>Plectus</taxon>
    </lineage>
</organism>
<feature type="transmembrane region" description="Helical" evidence="1">
    <location>
        <begin position="120"/>
        <end position="147"/>
    </location>
</feature>
<evidence type="ECO:0000313" key="2">
    <source>
        <dbReference type="Proteomes" id="UP000887566"/>
    </source>
</evidence>
<evidence type="ECO:0000256" key="1">
    <source>
        <dbReference type="SAM" id="Phobius"/>
    </source>
</evidence>
<feature type="transmembrane region" description="Helical" evidence="1">
    <location>
        <begin position="44"/>
        <end position="68"/>
    </location>
</feature>
<dbReference type="WBParaSite" id="PSAMB.scaffold1065size36429.g10713.t1">
    <property type="protein sequence ID" value="PSAMB.scaffold1065size36429.g10713.t1"/>
    <property type="gene ID" value="PSAMB.scaffold1065size36429.g10713"/>
</dbReference>
<dbReference type="AlphaFoldDB" id="A0A914UJP5"/>